<evidence type="ECO:0000313" key="1">
    <source>
        <dbReference type="EMBL" id="EKX91646.1"/>
    </source>
</evidence>
<comment type="caution">
    <text evidence="1">The sequence shown here is derived from an EMBL/GenBank/DDBJ whole genome shotgun (WGS) entry which is preliminary data.</text>
</comment>
<dbReference type="AlphaFoldDB" id="L1ML34"/>
<protein>
    <submittedName>
        <fullName evidence="1">Uncharacterized protein</fullName>
    </submittedName>
</protein>
<dbReference type="Proteomes" id="UP000010445">
    <property type="component" value="Unassembled WGS sequence"/>
</dbReference>
<evidence type="ECO:0000313" key="2">
    <source>
        <dbReference type="Proteomes" id="UP000010445"/>
    </source>
</evidence>
<dbReference type="HOGENOM" id="CLU_3151751_0_0_11"/>
<proteinExistence type="predicted"/>
<reference evidence="1 2" key="1">
    <citation type="submission" date="2012-05" db="EMBL/GenBank/DDBJ databases">
        <authorList>
            <person name="Weinstock G."/>
            <person name="Sodergren E."/>
            <person name="Lobos E.A."/>
            <person name="Fulton L."/>
            <person name="Fulton R."/>
            <person name="Courtney L."/>
            <person name="Fronick C."/>
            <person name="O'Laughlin M."/>
            <person name="Godfrey J."/>
            <person name="Wilson R.M."/>
            <person name="Miner T."/>
            <person name="Farmer C."/>
            <person name="Delehaunty K."/>
            <person name="Cordes M."/>
            <person name="Minx P."/>
            <person name="Tomlinson C."/>
            <person name="Chen J."/>
            <person name="Wollam A."/>
            <person name="Pepin K.H."/>
            <person name="Bhonagiri V."/>
            <person name="Zhang X."/>
            <person name="Suruliraj S."/>
            <person name="Warren W."/>
            <person name="Mitreva M."/>
            <person name="Mardis E.R."/>
            <person name="Wilson R.K."/>
        </authorList>
    </citation>
    <scope>NUCLEOTIDE SEQUENCE [LARGE SCALE GENOMIC DNA]</scope>
    <source>
        <strain evidence="1 2">F0235</strain>
    </source>
</reference>
<dbReference type="STRING" id="1035195.HMPREF9997_00720"/>
<accession>L1ML34</accession>
<gene>
    <name evidence="1" type="ORF">HMPREF9997_00720</name>
</gene>
<keyword evidence="2" id="KW-1185">Reference proteome</keyword>
<sequence length="48" mass="5566">MNCNDDERFHFFAVKMTQTPSMGVFNSYGKRTVCHFIEDLIGTTLCFL</sequence>
<organism evidence="1 2">
    <name type="scientific">Corynebacterium durum F0235</name>
    <dbReference type="NCBI Taxonomy" id="1035195"/>
    <lineage>
        <taxon>Bacteria</taxon>
        <taxon>Bacillati</taxon>
        <taxon>Actinomycetota</taxon>
        <taxon>Actinomycetes</taxon>
        <taxon>Mycobacteriales</taxon>
        <taxon>Corynebacteriaceae</taxon>
        <taxon>Corynebacterium</taxon>
    </lineage>
</organism>
<dbReference type="EMBL" id="AMEM01000011">
    <property type="protein sequence ID" value="EKX91646.1"/>
    <property type="molecule type" value="Genomic_DNA"/>
</dbReference>
<name>L1ML34_9CORY</name>